<dbReference type="Proteomes" id="UP000240978">
    <property type="component" value="Unassembled WGS sequence"/>
</dbReference>
<proteinExistence type="predicted"/>
<sequence length="293" mass="34527">MRTIKFHKTECGVDFLLNVLTDGRLKDSYLNSDVYNADFFEILFFKKAKGTLILNQQKINITDNSIVFISPFQKRQWMLPPDNLDFTALIFQEDFLNDFFADKLFTYRLLYFYQLEYALNIIVTEEEMQKACEILREIKSELVETKTDSVHIIRSLLYYLLQKLNRKYANKHNLSLDKPENNYAYQFKKMLEIHIKEKQRINGYTDMLGISRISLNKAVKAQFNVTATDLLKQRLLFEIKNYLIHSGLTVAQIAYELNFPEPNHLMRFFKTQTGLTTTEFLTNHAGYQNGIIS</sequence>
<dbReference type="PANTHER" id="PTHR43280">
    <property type="entry name" value="ARAC-FAMILY TRANSCRIPTIONAL REGULATOR"/>
    <property type="match status" value="1"/>
</dbReference>
<evidence type="ECO:0000256" key="2">
    <source>
        <dbReference type="ARBA" id="ARBA00023125"/>
    </source>
</evidence>
<dbReference type="PANTHER" id="PTHR43280:SF32">
    <property type="entry name" value="TRANSCRIPTIONAL REGULATORY PROTEIN"/>
    <property type="match status" value="1"/>
</dbReference>
<dbReference type="GO" id="GO:0043565">
    <property type="term" value="F:sequence-specific DNA binding"/>
    <property type="evidence" value="ECO:0007669"/>
    <property type="project" value="InterPro"/>
</dbReference>
<dbReference type="GO" id="GO:0003700">
    <property type="term" value="F:DNA-binding transcription factor activity"/>
    <property type="evidence" value="ECO:0007669"/>
    <property type="project" value="InterPro"/>
</dbReference>
<evidence type="ECO:0000259" key="4">
    <source>
        <dbReference type="PROSITE" id="PS01124"/>
    </source>
</evidence>
<dbReference type="InterPro" id="IPR018060">
    <property type="entry name" value="HTH_AraC"/>
</dbReference>
<name>A0A2P8GLW7_9BACT</name>
<keyword evidence="3" id="KW-0804">Transcription</keyword>
<keyword evidence="6" id="KW-1185">Reference proteome</keyword>
<keyword evidence="1" id="KW-0805">Transcription regulation</keyword>
<keyword evidence="2" id="KW-0238">DNA-binding</keyword>
<organism evidence="5 6">
    <name type="scientific">Chitinophaga ginsengisoli</name>
    <dbReference type="NCBI Taxonomy" id="363837"/>
    <lineage>
        <taxon>Bacteria</taxon>
        <taxon>Pseudomonadati</taxon>
        <taxon>Bacteroidota</taxon>
        <taxon>Chitinophagia</taxon>
        <taxon>Chitinophagales</taxon>
        <taxon>Chitinophagaceae</taxon>
        <taxon>Chitinophaga</taxon>
    </lineage>
</organism>
<dbReference type="InterPro" id="IPR037923">
    <property type="entry name" value="HTH-like"/>
</dbReference>
<dbReference type="Pfam" id="PF12833">
    <property type="entry name" value="HTH_18"/>
    <property type="match status" value="1"/>
</dbReference>
<dbReference type="SUPFAM" id="SSF46689">
    <property type="entry name" value="Homeodomain-like"/>
    <property type="match status" value="1"/>
</dbReference>
<evidence type="ECO:0000313" key="6">
    <source>
        <dbReference type="Proteomes" id="UP000240978"/>
    </source>
</evidence>
<dbReference type="OrthoDB" id="9793451at2"/>
<dbReference type="EMBL" id="PYGK01000002">
    <property type="protein sequence ID" value="PSL34967.1"/>
    <property type="molecule type" value="Genomic_DNA"/>
</dbReference>
<dbReference type="InterPro" id="IPR009057">
    <property type="entry name" value="Homeodomain-like_sf"/>
</dbReference>
<comment type="caution">
    <text evidence="5">The sequence shown here is derived from an EMBL/GenBank/DDBJ whole genome shotgun (WGS) entry which is preliminary data.</text>
</comment>
<reference evidence="5 6" key="1">
    <citation type="submission" date="2018-03" db="EMBL/GenBank/DDBJ databases">
        <title>Genomic Encyclopedia of Archaeal and Bacterial Type Strains, Phase II (KMG-II): from individual species to whole genera.</title>
        <authorList>
            <person name="Goeker M."/>
        </authorList>
    </citation>
    <scope>NUCLEOTIDE SEQUENCE [LARGE SCALE GENOMIC DNA]</scope>
    <source>
        <strain evidence="5 6">DSM 18107</strain>
    </source>
</reference>
<feature type="domain" description="HTH araC/xylS-type" evidence="4">
    <location>
        <begin position="185"/>
        <end position="283"/>
    </location>
</feature>
<dbReference type="SMART" id="SM00342">
    <property type="entry name" value="HTH_ARAC"/>
    <property type="match status" value="1"/>
</dbReference>
<evidence type="ECO:0000256" key="3">
    <source>
        <dbReference type="ARBA" id="ARBA00023163"/>
    </source>
</evidence>
<evidence type="ECO:0000313" key="5">
    <source>
        <dbReference type="EMBL" id="PSL34967.1"/>
    </source>
</evidence>
<gene>
    <name evidence="5" type="ORF">CLV42_102541</name>
</gene>
<dbReference type="Gene3D" id="1.10.10.60">
    <property type="entry name" value="Homeodomain-like"/>
    <property type="match status" value="1"/>
</dbReference>
<dbReference type="RefSeq" id="WP_106601219.1">
    <property type="nucleotide sequence ID" value="NZ_PYGK01000002.1"/>
</dbReference>
<dbReference type="PROSITE" id="PS01124">
    <property type="entry name" value="HTH_ARAC_FAMILY_2"/>
    <property type="match status" value="1"/>
</dbReference>
<dbReference type="SUPFAM" id="SSF51215">
    <property type="entry name" value="Regulatory protein AraC"/>
    <property type="match status" value="1"/>
</dbReference>
<evidence type="ECO:0000256" key="1">
    <source>
        <dbReference type="ARBA" id="ARBA00023015"/>
    </source>
</evidence>
<dbReference type="AlphaFoldDB" id="A0A2P8GLW7"/>
<protein>
    <submittedName>
        <fullName evidence="5">AraC family transcriptional activator of pobA</fullName>
    </submittedName>
</protein>
<accession>A0A2P8GLW7</accession>